<evidence type="ECO:0000256" key="10">
    <source>
        <dbReference type="SAM" id="Coils"/>
    </source>
</evidence>
<evidence type="ECO:0000313" key="13">
    <source>
        <dbReference type="Proteomes" id="UP000478008"/>
    </source>
</evidence>
<keyword evidence="7" id="KW-0539">Nucleus</keyword>
<comment type="similarity">
    <text evidence="8">Belongs to the importin beta family. Importin beta-2 subfamily.</text>
</comment>
<comment type="subcellular location">
    <subcellularLocation>
        <location evidence="2">Cytoplasm</location>
    </subcellularLocation>
    <subcellularLocation>
        <location evidence="1">Nucleus</location>
    </subcellularLocation>
</comment>
<dbReference type="SMART" id="SM00913">
    <property type="entry name" value="IBN_N"/>
    <property type="match status" value="1"/>
</dbReference>
<accession>A0A7D9CYU8</accession>
<name>A0A7D9CYU8_DEKBR</name>
<feature type="coiled-coil region" evidence="10">
    <location>
        <begin position="22"/>
        <end position="49"/>
    </location>
</feature>
<feature type="repeat" description="HEAT" evidence="9">
    <location>
        <begin position="450"/>
        <end position="488"/>
    </location>
</feature>
<evidence type="ECO:0000256" key="6">
    <source>
        <dbReference type="ARBA" id="ARBA00022927"/>
    </source>
</evidence>
<dbReference type="Pfam" id="PF13513">
    <property type="entry name" value="HEAT_EZ"/>
    <property type="match status" value="1"/>
</dbReference>
<evidence type="ECO:0000256" key="5">
    <source>
        <dbReference type="ARBA" id="ARBA00022737"/>
    </source>
</evidence>
<dbReference type="Gene3D" id="1.25.10.10">
    <property type="entry name" value="Leucine-rich Repeat Variant"/>
    <property type="match status" value="2"/>
</dbReference>
<dbReference type="GO" id="GO:0006606">
    <property type="term" value="P:protein import into nucleus"/>
    <property type="evidence" value="ECO:0007669"/>
    <property type="project" value="InterPro"/>
</dbReference>
<organism evidence="12 13">
    <name type="scientific">Dekkera bruxellensis</name>
    <name type="common">Brettanomyces custersii</name>
    <dbReference type="NCBI Taxonomy" id="5007"/>
    <lineage>
        <taxon>Eukaryota</taxon>
        <taxon>Fungi</taxon>
        <taxon>Dikarya</taxon>
        <taxon>Ascomycota</taxon>
        <taxon>Saccharomycotina</taxon>
        <taxon>Pichiomycetes</taxon>
        <taxon>Pichiales</taxon>
        <taxon>Pichiaceae</taxon>
        <taxon>Brettanomyces</taxon>
    </lineage>
</organism>
<evidence type="ECO:0000256" key="7">
    <source>
        <dbReference type="ARBA" id="ARBA00023242"/>
    </source>
</evidence>
<feature type="compositionally biased region" description="Acidic residues" evidence="11">
    <location>
        <begin position="364"/>
        <end position="379"/>
    </location>
</feature>
<dbReference type="EMBL" id="CABFWN010000004">
    <property type="protein sequence ID" value="VUG19074.1"/>
    <property type="molecule type" value="Genomic_DNA"/>
</dbReference>
<dbReference type="GO" id="GO:0005737">
    <property type="term" value="C:cytoplasm"/>
    <property type="evidence" value="ECO:0007669"/>
    <property type="project" value="UniProtKB-SubCell"/>
</dbReference>
<dbReference type="PROSITE" id="PS50166">
    <property type="entry name" value="IMPORTIN_B_NT"/>
    <property type="match status" value="1"/>
</dbReference>
<keyword evidence="3" id="KW-0813">Transport</keyword>
<dbReference type="GO" id="GO:0031267">
    <property type="term" value="F:small GTPase binding"/>
    <property type="evidence" value="ECO:0007669"/>
    <property type="project" value="InterPro"/>
</dbReference>
<keyword evidence="10" id="KW-0175">Coiled coil</keyword>
<feature type="region of interest" description="Disordered" evidence="11">
    <location>
        <begin position="325"/>
        <end position="379"/>
    </location>
</feature>
<evidence type="ECO:0000256" key="2">
    <source>
        <dbReference type="ARBA" id="ARBA00004496"/>
    </source>
</evidence>
<dbReference type="InterPro" id="IPR021133">
    <property type="entry name" value="HEAT_type_2"/>
</dbReference>
<keyword evidence="4" id="KW-0963">Cytoplasm</keyword>
<keyword evidence="6" id="KW-0653">Protein transport</keyword>
<sequence>MSNWAPDQNAVNQLVNILMGTLSAERSVREQATSALKQAEEREQELDNYLLHVLIEGKQVQPQVRAASGLVLKNDVARNWMQKSPQVKQYLLERIPLGLMDNAGLVRNITGNVITTLLQIVGVTRWPNILGDLMQLATNQNGSTDSQEGAMSSLAKICEDSASTLDKEYANGDRPLNFMVPQFIELTTSQSARVRVLALTCLNYVLEIESQSILVLLDKFLSRLFELATDKDPKVRTSVCRAFNEVVEMAPSKLAPHLAGIIDYCVHTMGDDDDDVALQACEVLLSISSSTYLANHVESKLDVIIPALLKNMVYSEMEVFLMEGQDENDDENVVDKDEDIKPTAVKSRGNRTRGNNTDTASDSELSDDSSDLSDADDSDLTPSWTIRKCAAATLDSLASGYPQKVFLLTLPAVKQQITSEKWPIREAAILALGAVAEGCWQVAANELPSLVPYLVERLSDPQPRVRLIACWTLGRYSSWICEQAAQQTGCANYFRPTFTCIMDCALDRKKVVQQSACSALADFIDSSTPDILAQFIEPLLQHFNMYFQKYQRKNMIILYDTVQTFSEKVGYLLKGHDNLIKMLLPPLMTKWQELKDDDHDLWPLLECLSSVAAALEESFAPYASPVYDRAVRVLSNCLQGKSISLKDADYDAPEDDFIVTALDLIDGLVQGLGAHFNDLVQSSGQPEGKPNTLMQSVIQSMQGDFGDIRQSAYALLGDLCIYGVHNFILPFLHDVMVCIGNEIANHTYDSIPSCNNAIWALGELSLRIDSNAMSPYLDNFLRILAQMCLETDMDSTILENTAITIGRLGNNNASSMGQYLSQVLFSWSSYMLHSEENQEKRTAFQGMCNIIMANPSMLNTNDAATEDALCYFLACIATYEDPGEELGQTFHLLVHGIQNGLGTDQWSKLISKLDDGHKASLIERYGS</sequence>
<dbReference type="PROSITE" id="PS50077">
    <property type="entry name" value="HEAT_REPEAT"/>
    <property type="match status" value="1"/>
</dbReference>
<reference evidence="12 13" key="1">
    <citation type="submission" date="2019-07" db="EMBL/GenBank/DDBJ databases">
        <authorList>
            <person name="Friedrich A."/>
            <person name="Schacherer J."/>
        </authorList>
    </citation>
    <scope>NUCLEOTIDE SEQUENCE [LARGE SCALE GENOMIC DNA]</scope>
</reference>
<keyword evidence="5" id="KW-0677">Repeat</keyword>
<evidence type="ECO:0000256" key="3">
    <source>
        <dbReference type="ARBA" id="ARBA00022448"/>
    </source>
</evidence>
<evidence type="ECO:0000256" key="4">
    <source>
        <dbReference type="ARBA" id="ARBA00022490"/>
    </source>
</evidence>
<dbReference type="InterPro" id="IPR001494">
    <property type="entry name" value="Importin-beta_N"/>
</dbReference>
<keyword evidence="13" id="KW-1185">Reference proteome</keyword>
<dbReference type="AlphaFoldDB" id="A0A7D9CYU8"/>
<dbReference type="InterPro" id="IPR016024">
    <property type="entry name" value="ARM-type_fold"/>
</dbReference>
<dbReference type="PANTHER" id="PTHR10527">
    <property type="entry name" value="IMPORTIN BETA"/>
    <property type="match status" value="1"/>
</dbReference>
<evidence type="ECO:0000256" key="8">
    <source>
        <dbReference type="ARBA" id="ARBA00038423"/>
    </source>
</evidence>
<dbReference type="Proteomes" id="UP000478008">
    <property type="component" value="Unassembled WGS sequence"/>
</dbReference>
<dbReference type="GO" id="GO:0031981">
    <property type="term" value="C:nuclear lumen"/>
    <property type="evidence" value="ECO:0007669"/>
    <property type="project" value="UniProtKB-ARBA"/>
</dbReference>
<protein>
    <submittedName>
        <fullName evidence="12">DEBR0S4_09846g1_1</fullName>
    </submittedName>
</protein>
<dbReference type="InterPro" id="IPR011989">
    <property type="entry name" value="ARM-like"/>
</dbReference>
<gene>
    <name evidence="12" type="primary">KAP104</name>
    <name evidence="12" type="ORF">DEBR0S4_09846G</name>
</gene>
<evidence type="ECO:0000313" key="12">
    <source>
        <dbReference type="EMBL" id="VUG19074.1"/>
    </source>
</evidence>
<dbReference type="Pfam" id="PF03810">
    <property type="entry name" value="IBN_N"/>
    <property type="match status" value="1"/>
</dbReference>
<dbReference type="FunFam" id="1.25.10.10:FF:000028">
    <property type="entry name" value="Transportin-1 isoform 1"/>
    <property type="match status" value="1"/>
</dbReference>
<evidence type="ECO:0000256" key="1">
    <source>
        <dbReference type="ARBA" id="ARBA00004123"/>
    </source>
</evidence>
<dbReference type="SUPFAM" id="SSF48371">
    <property type="entry name" value="ARM repeat"/>
    <property type="match status" value="1"/>
</dbReference>
<evidence type="ECO:0000256" key="11">
    <source>
        <dbReference type="SAM" id="MobiDB-lite"/>
    </source>
</evidence>
<evidence type="ECO:0000256" key="9">
    <source>
        <dbReference type="PROSITE-ProRule" id="PRU00103"/>
    </source>
</evidence>
<proteinExistence type="inferred from homology"/>
<dbReference type="InterPro" id="IPR040122">
    <property type="entry name" value="Importin_beta"/>
</dbReference>